<dbReference type="EMBL" id="VXIT01000003">
    <property type="protein sequence ID" value="KAA6413687.1"/>
    <property type="molecule type" value="Genomic_DNA"/>
</dbReference>
<comment type="caution">
    <text evidence="1">The sequence shown here is derived from an EMBL/GenBank/DDBJ whole genome shotgun (WGS) entry which is preliminary data.</text>
</comment>
<evidence type="ECO:0000313" key="2">
    <source>
        <dbReference type="Proteomes" id="UP000324767"/>
    </source>
</evidence>
<dbReference type="Proteomes" id="UP000324767">
    <property type="component" value="Unassembled WGS sequence"/>
</dbReference>
<organism evidence="1 2">
    <name type="scientific">Lasallia pustulata</name>
    <dbReference type="NCBI Taxonomy" id="136370"/>
    <lineage>
        <taxon>Eukaryota</taxon>
        <taxon>Fungi</taxon>
        <taxon>Dikarya</taxon>
        <taxon>Ascomycota</taxon>
        <taxon>Pezizomycotina</taxon>
        <taxon>Lecanoromycetes</taxon>
        <taxon>OSLEUM clade</taxon>
        <taxon>Umbilicariomycetidae</taxon>
        <taxon>Umbilicariales</taxon>
        <taxon>Umbilicariaceae</taxon>
        <taxon>Lasallia</taxon>
    </lineage>
</organism>
<gene>
    <name evidence="1" type="ORF">FRX48_02048</name>
</gene>
<name>A0A5M8PVP2_9LECA</name>
<dbReference type="AlphaFoldDB" id="A0A5M8PVP2"/>
<sequence>MQLLQWRLSSPKAATHLPGFLVFREARSRKLDTTAEHQAAFDDEENLTKEVEKYNQSIIERRAVSLDQKAYVPGSCVFHLSNAAEQAGLYKDFFWDNPGFWFGLFSDELMEMFAHTRQTFADDKEQALIAPQDDVEVYERMSLFKAVVEIAVEAQKAYLVFEDNLSEDDLSEDD</sequence>
<protein>
    <submittedName>
        <fullName evidence="1">Uncharacterized protein</fullName>
    </submittedName>
</protein>
<reference evidence="1 2" key="1">
    <citation type="submission" date="2019-09" db="EMBL/GenBank/DDBJ databases">
        <title>The hologenome of the rock-dwelling lichen Lasallia pustulata.</title>
        <authorList>
            <person name="Greshake Tzovaras B."/>
            <person name="Segers F."/>
            <person name="Bicker A."/>
            <person name="Dal Grande F."/>
            <person name="Otte J."/>
            <person name="Hankeln T."/>
            <person name="Schmitt I."/>
            <person name="Ebersberger I."/>
        </authorList>
    </citation>
    <scope>NUCLEOTIDE SEQUENCE [LARGE SCALE GENOMIC DNA]</scope>
    <source>
        <strain evidence="1">A1-1</strain>
    </source>
</reference>
<evidence type="ECO:0000313" key="1">
    <source>
        <dbReference type="EMBL" id="KAA6413687.1"/>
    </source>
</evidence>
<accession>A0A5M8PVP2</accession>
<proteinExistence type="predicted"/>